<evidence type="ECO:0000313" key="2">
    <source>
        <dbReference type="EMBL" id="BBO84627.1"/>
    </source>
</evidence>
<dbReference type="PANTHER" id="PTHR33525:SF5">
    <property type="entry name" value="TWO COMPONENT SIGNAL TRANSDUCTION SYSTEM RESPONSE REGULATOR"/>
    <property type="match status" value="1"/>
</dbReference>
<dbReference type="PANTHER" id="PTHR33525">
    <property type="match status" value="1"/>
</dbReference>
<dbReference type="PROSITE" id="PS51833">
    <property type="entry name" value="HDOD"/>
    <property type="match status" value="1"/>
</dbReference>
<evidence type="ECO:0000259" key="1">
    <source>
        <dbReference type="PROSITE" id="PS51833"/>
    </source>
</evidence>
<dbReference type="InterPro" id="IPR013976">
    <property type="entry name" value="HDOD"/>
</dbReference>
<dbReference type="SUPFAM" id="SSF109604">
    <property type="entry name" value="HD-domain/PDEase-like"/>
    <property type="match status" value="1"/>
</dbReference>
<dbReference type="Pfam" id="PF08668">
    <property type="entry name" value="HDOD"/>
    <property type="match status" value="1"/>
</dbReference>
<accession>A0A5K7ZWI5</accession>
<gene>
    <name evidence="2" type="ORF">DSCO28_51930</name>
</gene>
<protein>
    <submittedName>
        <fullName evidence="2">Phosphodiesterase</fullName>
    </submittedName>
</protein>
<feature type="domain" description="HDOD" evidence="1">
    <location>
        <begin position="14"/>
        <end position="210"/>
    </location>
</feature>
<dbReference type="RefSeq" id="WP_155324490.1">
    <property type="nucleotide sequence ID" value="NZ_AP021876.1"/>
</dbReference>
<dbReference type="InterPro" id="IPR052340">
    <property type="entry name" value="RNase_Y/CdgJ"/>
</dbReference>
<organism evidence="2 3">
    <name type="scientific">Desulfosarcina ovata subsp. sediminis</name>
    <dbReference type="NCBI Taxonomy" id="885957"/>
    <lineage>
        <taxon>Bacteria</taxon>
        <taxon>Pseudomonadati</taxon>
        <taxon>Thermodesulfobacteriota</taxon>
        <taxon>Desulfobacteria</taxon>
        <taxon>Desulfobacterales</taxon>
        <taxon>Desulfosarcinaceae</taxon>
        <taxon>Desulfosarcina</taxon>
    </lineage>
</organism>
<sequence length="282" mass="31188">MLSLDQLLQESERIEPVPQVVHQLMDLADDPDVPVSEITELIFYEPVITANLLKLANSAAFGFKKKVDSVQDAVVMLGLKRVVELALLASVTKSFRAPQAGYVLSKGQLWKQSVSCALMASTAADTVDASIKHIVFTAALLKDIGVIVMDPYMHKAEAEIKQAMQTDHLDLVTAERRILGIDHAHLGGQIARNWHFSDALATTIQDHHLIDAPETVVTETAMVYLADCMCSLSGINGALFCSHYEHYDRMLKQLGLTETMVNRMMSDFYSQKDNIYGLLAIL</sequence>
<dbReference type="AlphaFoldDB" id="A0A5K7ZWI5"/>
<proteinExistence type="predicted"/>
<evidence type="ECO:0000313" key="3">
    <source>
        <dbReference type="Proteomes" id="UP000425960"/>
    </source>
</evidence>
<dbReference type="EMBL" id="AP021876">
    <property type="protein sequence ID" value="BBO84627.1"/>
    <property type="molecule type" value="Genomic_DNA"/>
</dbReference>
<dbReference type="KEGG" id="dov:DSCO28_51930"/>
<dbReference type="Gene3D" id="1.10.3210.10">
    <property type="entry name" value="Hypothetical protein af1432"/>
    <property type="match status" value="1"/>
</dbReference>
<reference evidence="2 3" key="1">
    <citation type="submission" date="2019-11" db="EMBL/GenBank/DDBJ databases">
        <title>Comparative genomics of hydrocarbon-degrading Desulfosarcina strains.</title>
        <authorList>
            <person name="Watanabe M."/>
            <person name="Kojima H."/>
            <person name="Fukui M."/>
        </authorList>
    </citation>
    <scope>NUCLEOTIDE SEQUENCE [LARGE SCALE GENOMIC DNA]</scope>
    <source>
        <strain evidence="2 3">28bB2T</strain>
    </source>
</reference>
<name>A0A5K7ZWI5_9BACT</name>
<dbReference type="Proteomes" id="UP000425960">
    <property type="component" value="Chromosome"/>
</dbReference>